<dbReference type="PANTHER" id="PTHR43166">
    <property type="entry name" value="AMINO ACID IMPORT ATP-BINDING PROTEIN"/>
    <property type="match status" value="1"/>
</dbReference>
<dbReference type="CDD" id="cd03262">
    <property type="entry name" value="ABC_HisP_GlnQ"/>
    <property type="match status" value="1"/>
</dbReference>
<dbReference type="SMART" id="SM00382">
    <property type="entry name" value="AAA"/>
    <property type="match status" value="1"/>
</dbReference>
<keyword evidence="4" id="KW-0547">Nucleotide-binding</keyword>
<feature type="domain" description="ABC transporter" evidence="7">
    <location>
        <begin position="2"/>
        <end position="240"/>
    </location>
</feature>
<comment type="caution">
    <text evidence="8">The sequence shown here is derived from an EMBL/GenBank/DDBJ whole genome shotgun (WGS) entry which is preliminary data.</text>
</comment>
<evidence type="ECO:0000313" key="9">
    <source>
        <dbReference type="Proteomes" id="UP000247922"/>
    </source>
</evidence>
<comment type="subcellular location">
    <subcellularLocation>
        <location evidence="1">Cell membrane</location>
        <topology evidence="1">Peripheral membrane protein</topology>
    </subcellularLocation>
</comment>
<dbReference type="AlphaFoldDB" id="A0A2V3WS58"/>
<dbReference type="FunFam" id="3.40.50.300:FF:000020">
    <property type="entry name" value="Amino acid ABC transporter ATP-binding component"/>
    <property type="match status" value="1"/>
</dbReference>
<evidence type="ECO:0000259" key="7">
    <source>
        <dbReference type="PROSITE" id="PS50893"/>
    </source>
</evidence>
<dbReference type="Pfam" id="PF00005">
    <property type="entry name" value="ABC_tran"/>
    <property type="match status" value="1"/>
</dbReference>
<accession>A0A2V3WS58</accession>
<dbReference type="PIRSF" id="PIRSF039085">
    <property type="entry name" value="ABC_ATPase_HisP"/>
    <property type="match status" value="1"/>
</dbReference>
<dbReference type="SUPFAM" id="SSF52540">
    <property type="entry name" value="P-loop containing nucleoside triphosphate hydrolases"/>
    <property type="match status" value="1"/>
</dbReference>
<evidence type="ECO:0000256" key="2">
    <source>
        <dbReference type="ARBA" id="ARBA00022448"/>
    </source>
</evidence>
<sequence length="246" mass="27499">MIKLEAIEKSFADTTVLTGIDFEVDKGEVVCLIGPSGSGKTTLLRCLNGLEIPESGRITINGDSIAFSHKQKKYPINNLRRHTGMVFQGFHLFPHKTVLENLIEAPLIVKKQKRAPLVKQAEELLNKVGLLEHRNKYPDQLSGGQMQRAAIARALMMEPDVMLFDEPTSALDPQLVREVLKVIETLAKEGQTMVIVTHEMHFAKKVADRVLFMDHGVIIEEGPAENILVNPEKEATQDFLQLLVDE</sequence>
<keyword evidence="5 8" id="KW-0067">ATP-binding</keyword>
<dbReference type="InterPro" id="IPR003593">
    <property type="entry name" value="AAA+_ATPase"/>
</dbReference>
<keyword evidence="6" id="KW-0472">Membrane</keyword>
<dbReference type="InterPro" id="IPR017871">
    <property type="entry name" value="ABC_transporter-like_CS"/>
</dbReference>
<evidence type="ECO:0000256" key="6">
    <source>
        <dbReference type="ARBA" id="ARBA00023136"/>
    </source>
</evidence>
<dbReference type="PANTHER" id="PTHR43166:SF35">
    <property type="entry name" value="L-CYSTINE IMPORT ATP-BINDING PROTEIN TCYN"/>
    <property type="match status" value="1"/>
</dbReference>
<dbReference type="GO" id="GO:0005524">
    <property type="term" value="F:ATP binding"/>
    <property type="evidence" value="ECO:0007669"/>
    <property type="project" value="UniProtKB-KW"/>
</dbReference>
<evidence type="ECO:0000313" key="8">
    <source>
        <dbReference type="EMBL" id="PXW91509.1"/>
    </source>
</evidence>
<evidence type="ECO:0000256" key="1">
    <source>
        <dbReference type="ARBA" id="ARBA00004202"/>
    </source>
</evidence>
<dbReference type="Proteomes" id="UP000247922">
    <property type="component" value="Unassembled WGS sequence"/>
</dbReference>
<protein>
    <submittedName>
        <fullName evidence="8">Amino acid ABC transporter ATP-binding protein (PAAT family)</fullName>
    </submittedName>
</protein>
<keyword evidence="3" id="KW-1003">Cell membrane</keyword>
<dbReference type="InterPro" id="IPR003439">
    <property type="entry name" value="ABC_transporter-like_ATP-bd"/>
</dbReference>
<dbReference type="Gene3D" id="3.40.50.300">
    <property type="entry name" value="P-loop containing nucleotide triphosphate hydrolases"/>
    <property type="match status" value="1"/>
</dbReference>
<dbReference type="InterPro" id="IPR030679">
    <property type="entry name" value="ABC_ATPase_HisP-typ"/>
</dbReference>
<dbReference type="InterPro" id="IPR050086">
    <property type="entry name" value="MetN_ABC_transporter-like"/>
</dbReference>
<dbReference type="GO" id="GO:0015424">
    <property type="term" value="F:ABC-type amino acid transporter activity"/>
    <property type="evidence" value="ECO:0007669"/>
    <property type="project" value="InterPro"/>
</dbReference>
<dbReference type="PROSITE" id="PS50893">
    <property type="entry name" value="ABC_TRANSPORTER_2"/>
    <property type="match status" value="1"/>
</dbReference>
<dbReference type="EMBL" id="QJJR01000005">
    <property type="protein sequence ID" value="PXW91509.1"/>
    <property type="molecule type" value="Genomic_DNA"/>
</dbReference>
<dbReference type="InterPro" id="IPR027417">
    <property type="entry name" value="P-loop_NTPase"/>
</dbReference>
<organism evidence="8 9">
    <name type="scientific">Streptohalobacillus salinus</name>
    <dbReference type="NCBI Taxonomy" id="621096"/>
    <lineage>
        <taxon>Bacteria</taxon>
        <taxon>Bacillati</taxon>
        <taxon>Bacillota</taxon>
        <taxon>Bacilli</taxon>
        <taxon>Bacillales</taxon>
        <taxon>Bacillaceae</taxon>
        <taxon>Streptohalobacillus</taxon>
    </lineage>
</organism>
<dbReference type="RefSeq" id="WP_110251283.1">
    <property type="nucleotide sequence ID" value="NZ_QJJR01000005.1"/>
</dbReference>
<dbReference type="PROSITE" id="PS00211">
    <property type="entry name" value="ABC_TRANSPORTER_1"/>
    <property type="match status" value="1"/>
</dbReference>
<dbReference type="GO" id="GO:0016887">
    <property type="term" value="F:ATP hydrolysis activity"/>
    <property type="evidence" value="ECO:0007669"/>
    <property type="project" value="InterPro"/>
</dbReference>
<name>A0A2V3WS58_9BACI</name>
<dbReference type="GO" id="GO:0005886">
    <property type="term" value="C:plasma membrane"/>
    <property type="evidence" value="ECO:0007669"/>
    <property type="project" value="UniProtKB-SubCell"/>
</dbReference>
<proteinExistence type="predicted"/>
<dbReference type="OrthoDB" id="9802185at2"/>
<gene>
    <name evidence="8" type="ORF">DES38_105130</name>
</gene>
<keyword evidence="9" id="KW-1185">Reference proteome</keyword>
<keyword evidence="2" id="KW-0813">Transport</keyword>
<reference evidence="8 9" key="1">
    <citation type="submission" date="2018-05" db="EMBL/GenBank/DDBJ databases">
        <title>Genomic Encyclopedia of Type Strains, Phase IV (KMG-IV): sequencing the most valuable type-strain genomes for metagenomic binning, comparative biology and taxonomic classification.</title>
        <authorList>
            <person name="Goeker M."/>
        </authorList>
    </citation>
    <scope>NUCLEOTIDE SEQUENCE [LARGE SCALE GENOMIC DNA]</scope>
    <source>
        <strain evidence="8 9">DSM 22440</strain>
    </source>
</reference>
<evidence type="ECO:0000256" key="5">
    <source>
        <dbReference type="ARBA" id="ARBA00022840"/>
    </source>
</evidence>
<evidence type="ECO:0000256" key="4">
    <source>
        <dbReference type="ARBA" id="ARBA00022741"/>
    </source>
</evidence>
<evidence type="ECO:0000256" key="3">
    <source>
        <dbReference type="ARBA" id="ARBA00022475"/>
    </source>
</evidence>